<keyword evidence="1" id="KW-0812">Transmembrane</keyword>
<evidence type="ECO:0000256" key="1">
    <source>
        <dbReference type="SAM" id="Phobius"/>
    </source>
</evidence>
<dbReference type="EMBL" id="QGKM01000139">
    <property type="protein sequence ID" value="PWQ92011.1"/>
    <property type="molecule type" value="Genomic_DNA"/>
</dbReference>
<comment type="caution">
    <text evidence="2">The sequence shown here is derived from an EMBL/GenBank/DDBJ whole genome shotgun (WGS) entry which is preliminary data.</text>
</comment>
<protein>
    <recommendedName>
        <fullName evidence="4">Alpha-L-glutamate ligase-related protein ATP-grasp domain-containing protein</fullName>
    </recommendedName>
</protein>
<dbReference type="OrthoDB" id="5822672at2"/>
<evidence type="ECO:0008006" key="4">
    <source>
        <dbReference type="Google" id="ProtNLM"/>
    </source>
</evidence>
<keyword evidence="1" id="KW-0472">Membrane</keyword>
<dbReference type="Proteomes" id="UP000245539">
    <property type="component" value="Unassembled WGS sequence"/>
</dbReference>
<organism evidence="2 3">
    <name type="scientific">Leucothrix pacifica</name>
    <dbReference type="NCBI Taxonomy" id="1247513"/>
    <lineage>
        <taxon>Bacteria</taxon>
        <taxon>Pseudomonadati</taxon>
        <taxon>Pseudomonadota</taxon>
        <taxon>Gammaproteobacteria</taxon>
        <taxon>Thiotrichales</taxon>
        <taxon>Thiotrichaceae</taxon>
        <taxon>Leucothrix</taxon>
    </lineage>
</organism>
<reference evidence="2 3" key="1">
    <citation type="submission" date="2018-05" db="EMBL/GenBank/DDBJ databases">
        <title>Leucothrix arctica sp. nov., isolated from Arctic seawater.</title>
        <authorList>
            <person name="Choi A."/>
            <person name="Baek K."/>
        </authorList>
    </citation>
    <scope>NUCLEOTIDE SEQUENCE [LARGE SCALE GENOMIC DNA]</scope>
    <source>
        <strain evidence="2 3">JCM 18388</strain>
    </source>
</reference>
<dbReference type="RefSeq" id="WP_109840044.1">
    <property type="nucleotide sequence ID" value="NZ_QGKM01000139.1"/>
</dbReference>
<accession>A0A317C1F0</accession>
<sequence>MNFLKKVYRHLIKRRLPHGLFSWRFLLTGQSESIRFHRNLALAHFPQMPRLLFLPVMLFAGFRWTLIYSPYYTFKVVQHRGKVLQEETGLSLWQQYWQVLAVSMGHGLAPAEWYKYRLYQNDVQKTLWDYVYDQEVSAFHAYRNRGRPHYQEHVALLGDKYKFEKMLEEQGIPAAGTITLLQQNTLDFRLQLAELAGQHGELFCKRRTGNQGRGAFRVFMHEGRLQFQPRGQKPLAENDVGDFLQENIEQYDYLIQPNYTNHPLLRTYSKGYLHPTSYD</sequence>
<dbReference type="AlphaFoldDB" id="A0A317C1F0"/>
<evidence type="ECO:0000313" key="3">
    <source>
        <dbReference type="Proteomes" id="UP000245539"/>
    </source>
</evidence>
<name>A0A317C1F0_9GAMM</name>
<feature type="transmembrane region" description="Helical" evidence="1">
    <location>
        <begin position="51"/>
        <end position="72"/>
    </location>
</feature>
<gene>
    <name evidence="2" type="ORF">DKW60_23385</name>
</gene>
<evidence type="ECO:0000313" key="2">
    <source>
        <dbReference type="EMBL" id="PWQ92011.1"/>
    </source>
</evidence>
<keyword evidence="3" id="KW-1185">Reference proteome</keyword>
<keyword evidence="1" id="KW-1133">Transmembrane helix</keyword>
<proteinExistence type="predicted"/>